<evidence type="ECO:0000313" key="1">
    <source>
        <dbReference type="EnsemblPlants" id="LPERR05G23420.2"/>
    </source>
</evidence>
<dbReference type="AlphaFoldDB" id="A0A0D9WKG4"/>
<sequence>MERHIGVIIPHENLGNLCGRHHYLLDQLLDLWICDMVVDGVIVAGKNSESLWGTHFVFSLAFFCRIGLGTFLPCLPLFQFDGTVDVFNNKNGSVGHPNKKPSEIRVGIDCSQLKIIYVKLEVVGHGCDQAGFAGPRWAIQQGFLLVLIVKAQLIGAGLRLSAAIAIVVGVACAAEAGEEHVTHLIWNQLVHDAANQHHRRCNGCSCCDGLLVGLDGLVVGRHGDRE</sequence>
<organism evidence="1 2">
    <name type="scientific">Leersia perrieri</name>
    <dbReference type="NCBI Taxonomy" id="77586"/>
    <lineage>
        <taxon>Eukaryota</taxon>
        <taxon>Viridiplantae</taxon>
        <taxon>Streptophyta</taxon>
        <taxon>Embryophyta</taxon>
        <taxon>Tracheophyta</taxon>
        <taxon>Spermatophyta</taxon>
        <taxon>Magnoliopsida</taxon>
        <taxon>Liliopsida</taxon>
        <taxon>Poales</taxon>
        <taxon>Poaceae</taxon>
        <taxon>BOP clade</taxon>
        <taxon>Oryzoideae</taxon>
        <taxon>Oryzeae</taxon>
        <taxon>Oryzinae</taxon>
        <taxon>Leersia</taxon>
    </lineage>
</organism>
<name>A0A0D9WKG4_9ORYZ</name>
<reference evidence="2" key="2">
    <citation type="submission" date="2013-12" db="EMBL/GenBank/DDBJ databases">
        <authorList>
            <person name="Yu Y."/>
            <person name="Lee S."/>
            <person name="de Baynast K."/>
            <person name="Wissotski M."/>
            <person name="Liu L."/>
            <person name="Talag J."/>
            <person name="Goicoechea J."/>
            <person name="Angelova A."/>
            <person name="Jetty R."/>
            <person name="Kudrna D."/>
            <person name="Golser W."/>
            <person name="Rivera L."/>
            <person name="Zhang J."/>
            <person name="Wing R."/>
        </authorList>
    </citation>
    <scope>NUCLEOTIDE SEQUENCE</scope>
</reference>
<reference evidence="1" key="3">
    <citation type="submission" date="2015-04" db="UniProtKB">
        <authorList>
            <consortium name="EnsemblPlants"/>
        </authorList>
    </citation>
    <scope>IDENTIFICATION</scope>
</reference>
<proteinExistence type="predicted"/>
<dbReference type="Gramene" id="LPERR05G23420.2">
    <property type="protein sequence ID" value="LPERR05G23420.2"/>
    <property type="gene ID" value="LPERR05G23420"/>
</dbReference>
<accession>A0A0D9WKG4</accession>
<evidence type="ECO:0000313" key="2">
    <source>
        <dbReference type="Proteomes" id="UP000032180"/>
    </source>
</evidence>
<keyword evidence="2" id="KW-1185">Reference proteome</keyword>
<dbReference type="EnsemblPlants" id="LPERR05G23420.2">
    <property type="protein sequence ID" value="LPERR05G23420.2"/>
    <property type="gene ID" value="LPERR05G23420"/>
</dbReference>
<dbReference type="Proteomes" id="UP000032180">
    <property type="component" value="Chromosome 5"/>
</dbReference>
<reference evidence="1 2" key="1">
    <citation type="submission" date="2012-08" db="EMBL/GenBank/DDBJ databases">
        <title>Oryza genome evolution.</title>
        <authorList>
            <person name="Wing R.A."/>
        </authorList>
    </citation>
    <scope>NUCLEOTIDE SEQUENCE</scope>
</reference>
<protein>
    <submittedName>
        <fullName evidence="1">Uncharacterized protein</fullName>
    </submittedName>
</protein>